<evidence type="ECO:0000313" key="1">
    <source>
        <dbReference type="EMBL" id="MBM6674237.1"/>
    </source>
</evidence>
<dbReference type="RefSeq" id="WP_205105422.1">
    <property type="nucleotide sequence ID" value="NZ_JACJJG010000062.1"/>
</dbReference>
<accession>A0A938WS91</accession>
<sequence length="265" mass="31233">MLKFDKLKLVTKIDYIRDIDYSKFILNSKEDSILYYKYQQERPFYLLVMVNYQHNELVLEFTGKILLDNYTNLIDIYTAKDCLSQINRLGICHLNVESIMTDSNVVKCDITKDIECGLMQDIITNVRQNLSNYMKWVTKPYRKEGITIENVVTTPRYKKRLIVYDKAKELQSANNRYFLNAVSNPNEILSYFNGKTRFELNINTMDQIRNLLNIPNNNLLAVLTSKANPILSVIDEAIKYNDCQHRTMTLRDYEHCLLLKECNYT</sequence>
<dbReference type="Proteomes" id="UP000706891">
    <property type="component" value="Unassembled WGS sequence"/>
</dbReference>
<protein>
    <submittedName>
        <fullName evidence="1">Uncharacterized protein</fullName>
    </submittedName>
</protein>
<dbReference type="EMBL" id="JACJJG010000062">
    <property type="protein sequence ID" value="MBM6674237.1"/>
    <property type="molecule type" value="Genomic_DNA"/>
</dbReference>
<keyword evidence="2" id="KW-1185">Reference proteome</keyword>
<evidence type="ECO:0000313" key="2">
    <source>
        <dbReference type="Proteomes" id="UP000706891"/>
    </source>
</evidence>
<name>A0A938WS91_9BACT</name>
<dbReference type="AlphaFoldDB" id="A0A938WS91"/>
<reference evidence="1" key="2">
    <citation type="journal article" date="2021" name="Sci. Rep.">
        <title>The distribution of antibiotic resistance genes in chicken gut microbiota commensals.</title>
        <authorList>
            <person name="Juricova H."/>
            <person name="Matiasovicova J."/>
            <person name="Kubasova T."/>
            <person name="Cejkova D."/>
            <person name="Rychlik I."/>
        </authorList>
    </citation>
    <scope>NUCLEOTIDE SEQUENCE</scope>
    <source>
        <strain evidence="1">An824</strain>
    </source>
</reference>
<organism evidence="1 2">
    <name type="scientific">Marseilla massiliensis</name>
    <dbReference type="NCBI Taxonomy" id="1841864"/>
    <lineage>
        <taxon>Bacteria</taxon>
        <taxon>Pseudomonadati</taxon>
        <taxon>Bacteroidota</taxon>
        <taxon>Bacteroidia</taxon>
        <taxon>Bacteroidales</taxon>
        <taxon>Prevotellaceae</taxon>
        <taxon>Marseilla</taxon>
    </lineage>
</organism>
<comment type="caution">
    <text evidence="1">The sequence shown here is derived from an EMBL/GenBank/DDBJ whole genome shotgun (WGS) entry which is preliminary data.</text>
</comment>
<gene>
    <name evidence="1" type="ORF">H6A34_10170</name>
</gene>
<proteinExistence type="predicted"/>
<reference evidence="1" key="1">
    <citation type="submission" date="2020-08" db="EMBL/GenBank/DDBJ databases">
        <authorList>
            <person name="Cejkova D."/>
            <person name="Kubasova T."/>
            <person name="Jahodarova E."/>
            <person name="Rychlik I."/>
        </authorList>
    </citation>
    <scope>NUCLEOTIDE SEQUENCE</scope>
    <source>
        <strain evidence="1">An824</strain>
    </source>
</reference>